<keyword evidence="2" id="KW-1185">Reference proteome</keyword>
<dbReference type="KEGG" id="ffu:CLAFUR5_06929"/>
<reference evidence="1" key="2">
    <citation type="journal article" date="2022" name="Microb. Genom.">
        <title>A chromosome-scale genome assembly of the tomato pathogen Cladosporium fulvum reveals a compartmentalized genome architecture and the presence of a dispensable chromosome.</title>
        <authorList>
            <person name="Zaccaron A.Z."/>
            <person name="Chen L.H."/>
            <person name="Samaras A."/>
            <person name="Stergiopoulos I."/>
        </authorList>
    </citation>
    <scope>NUCLEOTIDE SEQUENCE</scope>
    <source>
        <strain evidence="1">Race5_Kim</strain>
    </source>
</reference>
<name>A0A9Q8PA49_PASFU</name>
<dbReference type="OrthoDB" id="2328572at2759"/>
<evidence type="ECO:0000313" key="2">
    <source>
        <dbReference type="Proteomes" id="UP000756132"/>
    </source>
</evidence>
<dbReference type="AlphaFoldDB" id="A0A9Q8PA49"/>
<protein>
    <submittedName>
        <fullName evidence="1">Dothistromin biosynthesis regulatory protein aflR</fullName>
    </submittedName>
</protein>
<reference evidence="1" key="1">
    <citation type="submission" date="2021-12" db="EMBL/GenBank/DDBJ databases">
        <authorList>
            <person name="Zaccaron A."/>
            <person name="Stergiopoulos I."/>
        </authorList>
    </citation>
    <scope>NUCLEOTIDE SEQUENCE</scope>
    <source>
        <strain evidence="1">Race5_Kim</strain>
    </source>
</reference>
<dbReference type="Proteomes" id="UP000756132">
    <property type="component" value="Chromosome 6"/>
</dbReference>
<proteinExistence type="predicted"/>
<dbReference type="EMBL" id="CP090168">
    <property type="protein sequence ID" value="UJO18710.1"/>
    <property type="molecule type" value="Genomic_DNA"/>
</dbReference>
<organism evidence="1 2">
    <name type="scientific">Passalora fulva</name>
    <name type="common">Tomato leaf mold</name>
    <name type="synonym">Cladosporium fulvum</name>
    <dbReference type="NCBI Taxonomy" id="5499"/>
    <lineage>
        <taxon>Eukaryota</taxon>
        <taxon>Fungi</taxon>
        <taxon>Dikarya</taxon>
        <taxon>Ascomycota</taxon>
        <taxon>Pezizomycotina</taxon>
        <taxon>Dothideomycetes</taxon>
        <taxon>Dothideomycetidae</taxon>
        <taxon>Mycosphaerellales</taxon>
        <taxon>Mycosphaerellaceae</taxon>
        <taxon>Fulvia</taxon>
    </lineage>
</organism>
<accession>A0A9Q8PA49</accession>
<dbReference type="RefSeq" id="XP_047763076.1">
    <property type="nucleotide sequence ID" value="XM_047906077.1"/>
</dbReference>
<evidence type="ECO:0000313" key="1">
    <source>
        <dbReference type="EMBL" id="UJO18710.1"/>
    </source>
</evidence>
<gene>
    <name evidence="1" type="ORF">CLAFUR5_06929</name>
</gene>
<sequence>MISLVIFRLIDTYSAAAQEPSVQLTQASPADHPSIEQAHDVADFASNLFNESMARCADDESGKTARTVLNHLYRVQRLVNLLSNRFEGMKLRKHMHRSSAGSISSDVFGDVLGSGPNRAQSISSGAFDTLETDVRKRLRNVWFEIIDLVRRA</sequence>
<dbReference type="GeneID" id="71986807"/>